<reference evidence="2 3" key="1">
    <citation type="journal article" date="2018" name="Sci. Rep.">
        <title>Comparative genomics provides insights into the lifestyle and reveals functional heterogeneity of dark septate endophytic fungi.</title>
        <authorList>
            <person name="Knapp D.G."/>
            <person name="Nemeth J.B."/>
            <person name="Barry K."/>
            <person name="Hainaut M."/>
            <person name="Henrissat B."/>
            <person name="Johnson J."/>
            <person name="Kuo A."/>
            <person name="Lim J.H.P."/>
            <person name="Lipzen A."/>
            <person name="Nolan M."/>
            <person name="Ohm R.A."/>
            <person name="Tamas L."/>
            <person name="Grigoriev I.V."/>
            <person name="Spatafora J.W."/>
            <person name="Nagy L.G."/>
            <person name="Kovacs G.M."/>
        </authorList>
    </citation>
    <scope>NUCLEOTIDE SEQUENCE [LARGE SCALE GENOMIC DNA]</scope>
    <source>
        <strain evidence="2 3">DSE2036</strain>
    </source>
</reference>
<evidence type="ECO:0000313" key="3">
    <source>
        <dbReference type="Proteomes" id="UP000244855"/>
    </source>
</evidence>
<feature type="coiled-coil region" evidence="1">
    <location>
        <begin position="39"/>
        <end position="73"/>
    </location>
</feature>
<proteinExistence type="predicted"/>
<accession>A0A2V1DT05</accession>
<evidence type="ECO:0000256" key="1">
    <source>
        <dbReference type="SAM" id="Coils"/>
    </source>
</evidence>
<dbReference type="AlphaFoldDB" id="A0A2V1DT05"/>
<dbReference type="Proteomes" id="UP000244855">
    <property type="component" value="Unassembled WGS sequence"/>
</dbReference>
<sequence>MTFHEKILLFPSDFIKNIERAQQIDVSAYYDDPEADERNREAKKKLVAVRKEINELKEIRDAQQARMKRLRGNTVPLPTQI</sequence>
<dbReference type="EMBL" id="KZ805360">
    <property type="protein sequence ID" value="PVI01241.1"/>
    <property type="molecule type" value="Genomic_DNA"/>
</dbReference>
<name>A0A2V1DT05_9PLEO</name>
<organism evidence="2 3">
    <name type="scientific">Periconia macrospinosa</name>
    <dbReference type="NCBI Taxonomy" id="97972"/>
    <lineage>
        <taxon>Eukaryota</taxon>
        <taxon>Fungi</taxon>
        <taxon>Dikarya</taxon>
        <taxon>Ascomycota</taxon>
        <taxon>Pezizomycotina</taxon>
        <taxon>Dothideomycetes</taxon>
        <taxon>Pleosporomycetidae</taxon>
        <taxon>Pleosporales</taxon>
        <taxon>Massarineae</taxon>
        <taxon>Periconiaceae</taxon>
        <taxon>Periconia</taxon>
    </lineage>
</organism>
<evidence type="ECO:0000313" key="2">
    <source>
        <dbReference type="EMBL" id="PVI01241.1"/>
    </source>
</evidence>
<keyword evidence="3" id="KW-1185">Reference proteome</keyword>
<protein>
    <submittedName>
        <fullName evidence="2">Uncharacterized protein</fullName>
    </submittedName>
</protein>
<keyword evidence="1" id="KW-0175">Coiled coil</keyword>
<gene>
    <name evidence="2" type="ORF">DM02DRAFT_613766</name>
</gene>